<evidence type="ECO:0000256" key="5">
    <source>
        <dbReference type="ARBA" id="ARBA00022840"/>
    </source>
</evidence>
<evidence type="ECO:0000256" key="2">
    <source>
        <dbReference type="ARBA" id="ARBA00013164"/>
    </source>
</evidence>
<dbReference type="InterPro" id="IPR002302">
    <property type="entry name" value="Leu-tRNA-ligase"/>
</dbReference>
<dbReference type="EC" id="6.1.1.4" evidence="2"/>
<dbReference type="AlphaFoldDB" id="A0A382V2S9"/>
<keyword evidence="7" id="KW-0030">Aminoacyl-tRNA synthetase</keyword>
<name>A0A382V2S9_9ZZZZ</name>
<feature type="non-terminal residue" evidence="9">
    <location>
        <position position="288"/>
    </location>
</feature>
<dbReference type="InterPro" id="IPR002300">
    <property type="entry name" value="aa-tRNA-synth_Ia"/>
</dbReference>
<evidence type="ECO:0000313" key="9">
    <source>
        <dbReference type="EMBL" id="SVD40770.1"/>
    </source>
</evidence>
<dbReference type="InterPro" id="IPR014729">
    <property type="entry name" value="Rossmann-like_a/b/a_fold"/>
</dbReference>
<dbReference type="GO" id="GO:0006429">
    <property type="term" value="P:leucyl-tRNA aminoacylation"/>
    <property type="evidence" value="ECO:0007669"/>
    <property type="project" value="InterPro"/>
</dbReference>
<evidence type="ECO:0000256" key="3">
    <source>
        <dbReference type="ARBA" id="ARBA00022598"/>
    </source>
</evidence>
<dbReference type="SUPFAM" id="SSF52374">
    <property type="entry name" value="Nucleotidylyl transferase"/>
    <property type="match status" value="1"/>
</dbReference>
<proteinExistence type="inferred from homology"/>
<protein>
    <recommendedName>
        <fullName evidence="2">leucine--tRNA ligase</fullName>
        <ecNumber evidence="2">6.1.1.4</ecNumber>
    </recommendedName>
</protein>
<comment type="similarity">
    <text evidence="1">Belongs to the class-I aminoacyl-tRNA synthetase family.</text>
</comment>
<reference evidence="9" key="1">
    <citation type="submission" date="2018-05" db="EMBL/GenBank/DDBJ databases">
        <authorList>
            <person name="Lanie J.A."/>
            <person name="Ng W.-L."/>
            <person name="Kazmierczak K.M."/>
            <person name="Andrzejewski T.M."/>
            <person name="Davidsen T.M."/>
            <person name="Wayne K.J."/>
            <person name="Tettelin H."/>
            <person name="Glass J.I."/>
            <person name="Rusch D."/>
            <person name="Podicherti R."/>
            <person name="Tsui H.-C.T."/>
            <person name="Winkler M.E."/>
        </authorList>
    </citation>
    <scope>NUCLEOTIDE SEQUENCE</scope>
</reference>
<dbReference type="GO" id="GO:0005829">
    <property type="term" value="C:cytosol"/>
    <property type="evidence" value="ECO:0007669"/>
    <property type="project" value="TreeGrafter"/>
</dbReference>
<gene>
    <name evidence="9" type="ORF">METZ01_LOCUS393624</name>
</gene>
<sequence length="288" mass="32835">GEFSGKDSKEVINLINERLIELGCGGATVQYKLHDWLISRQRYWGTPIPIIHCGKCGAVPVPESDLPLLLPEEIEFSSTYGEDLSPLATSESFINTICPECGKEAHRDPDTMDTFVCSSWYYLRYPNAHYDKGPFDPEELKWLPVDCYIGGAEHATMHLLYARFITKALRDGGYLNFDEPFLKLYHQGTITKDSAKMSKSRGNTVSPDEFIEKHGSDTFRAYLMFMGPFDEGGDWNDTGITGISRFMSKIWRFCQLPDSENKADEKDLRMLHQTIQSVTNDMHQMKFN</sequence>
<evidence type="ECO:0000256" key="4">
    <source>
        <dbReference type="ARBA" id="ARBA00022741"/>
    </source>
</evidence>
<feature type="domain" description="Aminoacyl-tRNA synthetase class Ia" evidence="8">
    <location>
        <begin position="33"/>
        <end position="224"/>
    </location>
</feature>
<keyword evidence="4" id="KW-0547">Nucleotide-binding</keyword>
<evidence type="ECO:0000259" key="8">
    <source>
        <dbReference type="Pfam" id="PF00133"/>
    </source>
</evidence>
<keyword evidence="6" id="KW-0648">Protein biosynthesis</keyword>
<dbReference type="Gene3D" id="1.10.730.10">
    <property type="entry name" value="Isoleucyl-tRNA Synthetase, Domain 1"/>
    <property type="match status" value="1"/>
</dbReference>
<evidence type="ECO:0000256" key="6">
    <source>
        <dbReference type="ARBA" id="ARBA00022917"/>
    </source>
</evidence>
<dbReference type="Pfam" id="PF00133">
    <property type="entry name" value="tRNA-synt_1"/>
    <property type="match status" value="1"/>
</dbReference>
<keyword evidence="5" id="KW-0067">ATP-binding</keyword>
<dbReference type="FunFam" id="1.10.730.10:FF:000002">
    <property type="entry name" value="Leucine--tRNA ligase"/>
    <property type="match status" value="1"/>
</dbReference>
<dbReference type="GO" id="GO:0004823">
    <property type="term" value="F:leucine-tRNA ligase activity"/>
    <property type="evidence" value="ECO:0007669"/>
    <property type="project" value="UniProtKB-EC"/>
</dbReference>
<evidence type="ECO:0000256" key="1">
    <source>
        <dbReference type="ARBA" id="ARBA00005594"/>
    </source>
</evidence>
<evidence type="ECO:0000256" key="7">
    <source>
        <dbReference type="ARBA" id="ARBA00023146"/>
    </source>
</evidence>
<keyword evidence="3" id="KW-0436">Ligase</keyword>
<dbReference type="Gene3D" id="3.40.50.620">
    <property type="entry name" value="HUPs"/>
    <property type="match status" value="1"/>
</dbReference>
<dbReference type="PANTHER" id="PTHR43740:SF2">
    <property type="entry name" value="LEUCINE--TRNA LIGASE, MITOCHONDRIAL"/>
    <property type="match status" value="1"/>
</dbReference>
<dbReference type="PANTHER" id="PTHR43740">
    <property type="entry name" value="LEUCYL-TRNA SYNTHETASE"/>
    <property type="match status" value="1"/>
</dbReference>
<organism evidence="9">
    <name type="scientific">marine metagenome</name>
    <dbReference type="NCBI Taxonomy" id="408172"/>
    <lineage>
        <taxon>unclassified sequences</taxon>
        <taxon>metagenomes</taxon>
        <taxon>ecological metagenomes</taxon>
    </lineage>
</organism>
<dbReference type="EMBL" id="UINC01148723">
    <property type="protein sequence ID" value="SVD40770.1"/>
    <property type="molecule type" value="Genomic_DNA"/>
</dbReference>
<accession>A0A382V2S9</accession>
<dbReference type="GO" id="GO:0005524">
    <property type="term" value="F:ATP binding"/>
    <property type="evidence" value="ECO:0007669"/>
    <property type="project" value="UniProtKB-KW"/>
</dbReference>
<feature type="non-terminal residue" evidence="9">
    <location>
        <position position="1"/>
    </location>
</feature>